<proteinExistence type="predicted"/>
<dbReference type="Pfam" id="PF04646">
    <property type="entry name" value="DUF604"/>
    <property type="match status" value="1"/>
</dbReference>
<feature type="transmembrane region" description="Helical" evidence="1">
    <location>
        <begin position="32"/>
        <end position="55"/>
    </location>
</feature>
<dbReference type="Gene3D" id="3.90.550.50">
    <property type="match status" value="1"/>
</dbReference>
<dbReference type="FunFam" id="3.90.550.50:FF:000006">
    <property type="entry name" value="Fringe-related protein-like"/>
    <property type="match status" value="1"/>
</dbReference>
<dbReference type="Proteomes" id="UP000594263">
    <property type="component" value="Unplaced"/>
</dbReference>
<dbReference type="AlphaFoldDB" id="A0A7N0TJD9"/>
<evidence type="ECO:0000313" key="2">
    <source>
        <dbReference type="EnsemblPlants" id="Kaladp0039s0011.1.v1.1"/>
    </source>
</evidence>
<sequence>MLIDNIFKQPMYPNSKMQILHKPYKLTKSSHLLCLVFISTFFSFTFLTLNLLLIFPHTFTTTSSFTGGLFPLPTAINHVVFGIASDKNSWPRRRPQVLRWWKHKQTRGCVFLDAVPPANTTQPETDPPICISGDTSSFRYTFKKGKRSAIRVARVVLETVSLNHSHVRWFVFSDDDTIFFTENLVKTLAKYDHRMWYYIGVNSEIYEQNRIFSFDMAFGGAGFAISFPLAKALARVFDPCIQRYPHLYGSDSRIQSCLAELGVGLTREPGFHQFDVRGDAVGLLAAHPLSPIVSLHHIDHIDPIFPNRTREESIERLFKSVEVDSERMFQQTICYDRWFSWTISVSWGYAIQVFPQHLALPEALKAQETFQPWKKSEAVLASVYTLNTRQLHPDLCKRPTYFFIESVKKKPGGVLVESVYRKYVDNNCTGDSSSPRQLEEIRVQSTKLDLDYRQVVRRQCCDLLPSSGTTVLELSIRNCEEDELIYMH</sequence>
<dbReference type="EnsemblPlants" id="Kaladp0039s0011.1.v1.1">
    <property type="protein sequence ID" value="Kaladp0039s0011.1.v1.1"/>
    <property type="gene ID" value="Kaladp0039s0011.v1.1"/>
</dbReference>
<reference evidence="2" key="1">
    <citation type="submission" date="2021-01" db="UniProtKB">
        <authorList>
            <consortium name="EnsemblPlants"/>
        </authorList>
    </citation>
    <scope>IDENTIFICATION</scope>
</reference>
<dbReference type="OMA" id="ENCTITM"/>
<keyword evidence="1" id="KW-0472">Membrane</keyword>
<evidence type="ECO:0000313" key="3">
    <source>
        <dbReference type="Proteomes" id="UP000594263"/>
    </source>
</evidence>
<protein>
    <submittedName>
        <fullName evidence="2">Uncharacterized protein</fullName>
    </submittedName>
</protein>
<organism evidence="2 3">
    <name type="scientific">Kalanchoe fedtschenkoi</name>
    <name type="common">Lavender scallops</name>
    <name type="synonym">South American air plant</name>
    <dbReference type="NCBI Taxonomy" id="63787"/>
    <lineage>
        <taxon>Eukaryota</taxon>
        <taxon>Viridiplantae</taxon>
        <taxon>Streptophyta</taxon>
        <taxon>Embryophyta</taxon>
        <taxon>Tracheophyta</taxon>
        <taxon>Spermatophyta</taxon>
        <taxon>Magnoliopsida</taxon>
        <taxon>eudicotyledons</taxon>
        <taxon>Gunneridae</taxon>
        <taxon>Pentapetalae</taxon>
        <taxon>Saxifragales</taxon>
        <taxon>Crassulaceae</taxon>
        <taxon>Kalanchoe</taxon>
    </lineage>
</organism>
<dbReference type="Gramene" id="Kaladp0039s0011.1.v1.1">
    <property type="protein sequence ID" value="Kaladp0039s0011.1.v1.1"/>
    <property type="gene ID" value="Kaladp0039s0011.v1.1"/>
</dbReference>
<keyword evidence="1" id="KW-0812">Transmembrane</keyword>
<keyword evidence="1" id="KW-1133">Transmembrane helix</keyword>
<evidence type="ECO:0000256" key="1">
    <source>
        <dbReference type="SAM" id="Phobius"/>
    </source>
</evidence>
<name>A0A7N0TJD9_KALFE</name>
<accession>A0A7N0TJD9</accession>
<dbReference type="PANTHER" id="PTHR10811">
    <property type="entry name" value="FRINGE-RELATED"/>
    <property type="match status" value="1"/>
</dbReference>
<dbReference type="InterPro" id="IPR006740">
    <property type="entry name" value="DUF604"/>
</dbReference>
<keyword evidence="3" id="KW-1185">Reference proteome</keyword>